<dbReference type="InterPro" id="IPR011517">
    <property type="entry name" value="RNA_pol_sigma70_ECF-like"/>
</dbReference>
<dbReference type="Proteomes" id="UP000324974">
    <property type="component" value="Chromosome"/>
</dbReference>
<keyword evidence="3" id="KW-0804">Transcription</keyword>
<evidence type="ECO:0000313" key="5">
    <source>
        <dbReference type="EMBL" id="QEL20916.1"/>
    </source>
</evidence>
<organism evidence="5 6">
    <name type="scientific">Limnoglobus roseus</name>
    <dbReference type="NCBI Taxonomy" id="2598579"/>
    <lineage>
        <taxon>Bacteria</taxon>
        <taxon>Pseudomonadati</taxon>
        <taxon>Planctomycetota</taxon>
        <taxon>Planctomycetia</taxon>
        <taxon>Gemmatales</taxon>
        <taxon>Gemmataceae</taxon>
        <taxon>Limnoglobus</taxon>
    </lineage>
</organism>
<feature type="domain" description="RNA polymerase sigma-70 ECF-like HTH" evidence="4">
    <location>
        <begin position="1"/>
        <end position="181"/>
    </location>
</feature>
<dbReference type="EMBL" id="CP042425">
    <property type="protein sequence ID" value="QEL20916.1"/>
    <property type="molecule type" value="Genomic_DNA"/>
</dbReference>
<dbReference type="GO" id="GO:0016987">
    <property type="term" value="F:sigma factor activity"/>
    <property type="evidence" value="ECO:0007669"/>
    <property type="project" value="UniProtKB-KW"/>
</dbReference>
<reference evidence="6" key="1">
    <citation type="submission" date="2019-08" db="EMBL/GenBank/DDBJ databases">
        <title>Limnoglobus roseus gen. nov., sp. nov., a novel freshwater planctomycete with a giant genome from the family Gemmataceae.</title>
        <authorList>
            <person name="Kulichevskaya I.S."/>
            <person name="Naumoff D.G."/>
            <person name="Miroshnikov K."/>
            <person name="Ivanova A."/>
            <person name="Philippov D.A."/>
            <person name="Hakobyan A."/>
            <person name="Rijpstra I.C."/>
            <person name="Sinninghe Damste J.S."/>
            <person name="Liesack W."/>
            <person name="Dedysh S.N."/>
        </authorList>
    </citation>
    <scope>NUCLEOTIDE SEQUENCE [LARGE SCALE GENOMIC DNA]</scope>
    <source>
        <strain evidence="6">PX52</strain>
    </source>
</reference>
<protein>
    <submittedName>
        <fullName evidence="5">RNA polymerase subunit sigma</fullName>
    </submittedName>
</protein>
<keyword evidence="2" id="KW-0731">Sigma factor</keyword>
<evidence type="ECO:0000259" key="4">
    <source>
        <dbReference type="Pfam" id="PF07638"/>
    </source>
</evidence>
<sequence>MTEITQLLGAAAGGDPAAGSQLLPLVYDELRKLAAHKLAHESPGQSLQATALVHEAYLRLVGGEQTPGWDGRGHFFAAAAEAMRRILVDHARARQADKRGGGWTRVELADWHPEPDTPGQVLALNEALDRFAAVEPEMAKLVTLRFFGGLTTPEAAQALGVSLRTAERWWLFARSWLYSELLDEKE</sequence>
<dbReference type="Gene3D" id="1.10.10.10">
    <property type="entry name" value="Winged helix-like DNA-binding domain superfamily/Winged helix DNA-binding domain"/>
    <property type="match status" value="1"/>
</dbReference>
<evidence type="ECO:0000313" key="6">
    <source>
        <dbReference type="Proteomes" id="UP000324974"/>
    </source>
</evidence>
<evidence type="ECO:0000256" key="3">
    <source>
        <dbReference type="ARBA" id="ARBA00023163"/>
    </source>
</evidence>
<dbReference type="PANTHER" id="PTHR43133:SF39">
    <property type="entry name" value="SIMILAR TO RNA POLYMERASE SIGMA-E FACTOR"/>
    <property type="match status" value="1"/>
</dbReference>
<dbReference type="Pfam" id="PF07638">
    <property type="entry name" value="Sigma70_ECF"/>
    <property type="match status" value="1"/>
</dbReference>
<dbReference type="NCBIfam" id="TIGR02999">
    <property type="entry name" value="Sig-70_X6"/>
    <property type="match status" value="1"/>
</dbReference>
<proteinExistence type="predicted"/>
<evidence type="ECO:0000256" key="2">
    <source>
        <dbReference type="ARBA" id="ARBA00023082"/>
    </source>
</evidence>
<dbReference type="SUPFAM" id="SSF88659">
    <property type="entry name" value="Sigma3 and sigma4 domains of RNA polymerase sigma factors"/>
    <property type="match status" value="1"/>
</dbReference>
<dbReference type="InterPro" id="IPR013324">
    <property type="entry name" value="RNA_pol_sigma_r3/r4-like"/>
</dbReference>
<dbReference type="InterPro" id="IPR053812">
    <property type="entry name" value="HTH_Sigma70_ECF-like"/>
</dbReference>
<dbReference type="OrthoDB" id="278371at2"/>
<dbReference type="InterPro" id="IPR036388">
    <property type="entry name" value="WH-like_DNA-bd_sf"/>
</dbReference>
<evidence type="ECO:0000256" key="1">
    <source>
        <dbReference type="ARBA" id="ARBA00023015"/>
    </source>
</evidence>
<dbReference type="RefSeq" id="WP_149115160.1">
    <property type="nucleotide sequence ID" value="NZ_CP042425.1"/>
</dbReference>
<keyword evidence="1" id="KW-0805">Transcription regulation</keyword>
<dbReference type="KEGG" id="lrs:PX52LOC_08039"/>
<gene>
    <name evidence="5" type="ORF">PX52LOC_08039</name>
</gene>
<keyword evidence="6" id="KW-1185">Reference proteome</keyword>
<dbReference type="AlphaFoldDB" id="A0A5C1ASA7"/>
<dbReference type="PANTHER" id="PTHR43133">
    <property type="entry name" value="RNA POLYMERASE ECF-TYPE SIGMA FACTO"/>
    <property type="match status" value="1"/>
</dbReference>
<accession>A0A5C1ASA7</accession>
<name>A0A5C1ASA7_9BACT</name>
<dbReference type="InterPro" id="IPR039425">
    <property type="entry name" value="RNA_pol_sigma-70-like"/>
</dbReference>